<evidence type="ECO:0000313" key="5">
    <source>
        <dbReference type="Proteomes" id="UP000632535"/>
    </source>
</evidence>
<proteinExistence type="predicted"/>
<comment type="caution">
    <text evidence="4">The sequence shown here is derived from an EMBL/GenBank/DDBJ whole genome shotgun (WGS) entry which is preliminary data.</text>
</comment>
<feature type="domain" description="FAD-binding" evidence="3">
    <location>
        <begin position="2"/>
        <end position="328"/>
    </location>
</feature>
<reference evidence="5" key="1">
    <citation type="journal article" date="2019" name="Int. J. Syst. Evol. Microbiol.">
        <title>The Global Catalogue of Microorganisms (GCM) 10K type strain sequencing project: providing services to taxonomists for standard genome sequencing and annotation.</title>
        <authorList>
            <consortium name="The Broad Institute Genomics Platform"/>
            <consortium name="The Broad Institute Genome Sequencing Center for Infectious Disease"/>
            <person name="Wu L."/>
            <person name="Ma J."/>
        </authorList>
    </citation>
    <scope>NUCLEOTIDE SEQUENCE [LARGE SCALE GENOMIC DNA]</scope>
    <source>
        <strain evidence="5">CCM 8653</strain>
    </source>
</reference>
<name>A0ABQ2BAL1_9MICO</name>
<dbReference type="EMBL" id="BMDG01000008">
    <property type="protein sequence ID" value="GGI09214.1"/>
    <property type="molecule type" value="Genomic_DNA"/>
</dbReference>
<keyword evidence="2 4" id="KW-0503">Monooxygenase</keyword>
<evidence type="ECO:0000256" key="2">
    <source>
        <dbReference type="ARBA" id="ARBA00023033"/>
    </source>
</evidence>
<evidence type="ECO:0000259" key="3">
    <source>
        <dbReference type="Pfam" id="PF01494"/>
    </source>
</evidence>
<accession>A0ABQ2BAL1</accession>
<protein>
    <submittedName>
        <fullName evidence="4">Monooxygenase</fullName>
    </submittedName>
</protein>
<dbReference type="InterPro" id="IPR036188">
    <property type="entry name" value="FAD/NAD-bd_sf"/>
</dbReference>
<dbReference type="Pfam" id="PF01494">
    <property type="entry name" value="FAD_binding_3"/>
    <property type="match status" value="1"/>
</dbReference>
<evidence type="ECO:0000313" key="4">
    <source>
        <dbReference type="EMBL" id="GGI09214.1"/>
    </source>
</evidence>
<dbReference type="PRINTS" id="PR00420">
    <property type="entry name" value="RNGMNOXGNASE"/>
</dbReference>
<organism evidence="4 5">
    <name type="scientific">Isoptericola cucumis</name>
    <dbReference type="NCBI Taxonomy" id="1776856"/>
    <lineage>
        <taxon>Bacteria</taxon>
        <taxon>Bacillati</taxon>
        <taxon>Actinomycetota</taxon>
        <taxon>Actinomycetes</taxon>
        <taxon>Micrococcales</taxon>
        <taxon>Promicromonosporaceae</taxon>
        <taxon>Isoptericola</taxon>
    </lineage>
</organism>
<dbReference type="Proteomes" id="UP000632535">
    <property type="component" value="Unassembled WGS sequence"/>
</dbReference>
<dbReference type="PANTHER" id="PTHR13789">
    <property type="entry name" value="MONOOXYGENASE"/>
    <property type="match status" value="1"/>
</dbReference>
<dbReference type="SUPFAM" id="SSF51905">
    <property type="entry name" value="FAD/NAD(P)-binding domain"/>
    <property type="match status" value="1"/>
</dbReference>
<dbReference type="Gene3D" id="3.50.50.60">
    <property type="entry name" value="FAD/NAD(P)-binding domain"/>
    <property type="match status" value="1"/>
</dbReference>
<dbReference type="PANTHER" id="PTHR13789:SF309">
    <property type="entry name" value="PUTATIVE (AFU_ORTHOLOGUE AFUA_6G14510)-RELATED"/>
    <property type="match status" value="1"/>
</dbReference>
<dbReference type="InterPro" id="IPR002938">
    <property type="entry name" value="FAD-bd"/>
</dbReference>
<dbReference type="InterPro" id="IPR050493">
    <property type="entry name" value="FAD-dep_Monooxygenase_BioMet"/>
</dbReference>
<keyword evidence="1" id="KW-0560">Oxidoreductase</keyword>
<dbReference type="GO" id="GO:0004497">
    <property type="term" value="F:monooxygenase activity"/>
    <property type="evidence" value="ECO:0007669"/>
    <property type="project" value="UniProtKB-KW"/>
</dbReference>
<sequence length="376" mass="39044">MIGGGIGGLASAVALARRGWDVTVLERAPSLEPVGAGIAVAPNAVRALAALGVGESLRDLSALQGEYGLRRPDGRWLLRAHADEAGSLFGDRTLVLHRAHLVGLLADALPPGALRTGMEGVVTDPGSADRPARVTTSDGDVEADLVVAADGIDSATRTRWWPDAPAPVPGGSTAWRFVAPPLPGAVGSEFWGRGVALGVMPLADGRVYCYVSVAEAAGIPRDLDELRARVAGWPTPVPALFAAVDPQAVLRHELRRLPRPPASLAAGRVALVGDAAHAMLPNLGQGGCQALEDGVVLGARVRPGDGVPAALERWSGERRPRVEKVMRLSARIAAPTLWTSAVATGVRDAGMRLAGRWGGSLGTRALRPVMAWRPPS</sequence>
<keyword evidence="5" id="KW-1185">Reference proteome</keyword>
<gene>
    <name evidence="4" type="ORF">GCM10007368_25050</name>
</gene>
<evidence type="ECO:0000256" key="1">
    <source>
        <dbReference type="ARBA" id="ARBA00023002"/>
    </source>
</evidence>